<dbReference type="OrthoDB" id="2058691at2"/>
<sequence length="114" mass="13492">MRLGDIDIYNLPLWLNGIYEELDKKCVEELKKESAFYNQVMKESGELLEEYPFISTLIDRDKITEPIRLTVSEVKSLSKFLALDAERRDMETIQMYLMGSRHMMQLLRTIKVIQ</sequence>
<dbReference type="Proteomes" id="UP000254051">
    <property type="component" value="Unassembled WGS sequence"/>
</dbReference>
<dbReference type="AlphaFoldDB" id="A0A315ZSU3"/>
<evidence type="ECO:0000313" key="3">
    <source>
        <dbReference type="Proteomes" id="UP000254051"/>
    </source>
</evidence>
<dbReference type="Pfam" id="PF20369">
    <property type="entry name" value="DUF6664"/>
    <property type="match status" value="1"/>
</dbReference>
<feature type="domain" description="DUF6664" evidence="1">
    <location>
        <begin position="18"/>
        <end position="108"/>
    </location>
</feature>
<evidence type="ECO:0000313" key="2">
    <source>
        <dbReference type="EMBL" id="SUQ15798.1"/>
    </source>
</evidence>
<gene>
    <name evidence="2" type="ORF">SAMN05216529_11659</name>
</gene>
<dbReference type="RefSeq" id="WP_109713945.1">
    <property type="nucleotide sequence ID" value="NZ_QGDS01000016.1"/>
</dbReference>
<organism evidence="2 3">
    <name type="scientific">Faecalicatena contorta</name>
    <dbReference type="NCBI Taxonomy" id="39482"/>
    <lineage>
        <taxon>Bacteria</taxon>
        <taxon>Bacillati</taxon>
        <taxon>Bacillota</taxon>
        <taxon>Clostridia</taxon>
        <taxon>Lachnospirales</taxon>
        <taxon>Lachnospiraceae</taxon>
        <taxon>Faecalicatena</taxon>
    </lineage>
</organism>
<protein>
    <recommendedName>
        <fullName evidence="1">DUF6664 domain-containing protein</fullName>
    </recommendedName>
</protein>
<reference evidence="3" key="1">
    <citation type="submission" date="2017-07" db="EMBL/GenBank/DDBJ databases">
        <authorList>
            <person name="Varghese N."/>
            <person name="Submissions S."/>
        </authorList>
    </citation>
    <scope>NUCLEOTIDE SEQUENCE [LARGE SCALE GENOMIC DNA]</scope>
    <source>
        <strain evidence="3">NLAE-zl-C134</strain>
    </source>
</reference>
<dbReference type="InterPro" id="IPR046605">
    <property type="entry name" value="DUF6664"/>
</dbReference>
<name>A0A315ZSU3_9FIRM</name>
<dbReference type="EMBL" id="UHJJ01000016">
    <property type="protein sequence ID" value="SUQ15798.1"/>
    <property type="molecule type" value="Genomic_DNA"/>
</dbReference>
<keyword evidence="3" id="KW-1185">Reference proteome</keyword>
<accession>A0A315ZSU3</accession>
<proteinExistence type="predicted"/>
<evidence type="ECO:0000259" key="1">
    <source>
        <dbReference type="Pfam" id="PF20369"/>
    </source>
</evidence>